<organism evidence="1 2">
    <name type="scientific">Candidatus Epulonipiscium fishelsonii</name>
    <dbReference type="NCBI Taxonomy" id="77094"/>
    <lineage>
        <taxon>Bacteria</taxon>
        <taxon>Bacillati</taxon>
        <taxon>Bacillota</taxon>
        <taxon>Clostridia</taxon>
        <taxon>Lachnospirales</taxon>
        <taxon>Lachnospiraceae</taxon>
        <taxon>Candidatus Epulonipiscium</taxon>
    </lineage>
</organism>
<dbReference type="EMBL" id="LJHD01000047">
    <property type="protein sequence ID" value="ONI45792.1"/>
    <property type="molecule type" value="Genomic_DNA"/>
</dbReference>
<reference evidence="1" key="1">
    <citation type="submission" date="2016-08" db="EMBL/GenBank/DDBJ databases">
        <authorList>
            <person name="Ngugi D.K."/>
            <person name="Miyake S."/>
            <person name="Stingl U."/>
        </authorList>
    </citation>
    <scope>NUCLEOTIDE SEQUENCE</scope>
    <source>
        <strain evidence="1">SCG-D08WGA-EpuloA1</strain>
    </source>
</reference>
<name>A0ACC8XIM5_9FIRM</name>
<protein>
    <submittedName>
        <fullName evidence="1">Uncharacterized protein</fullName>
    </submittedName>
</protein>
<evidence type="ECO:0000313" key="2">
    <source>
        <dbReference type="Proteomes" id="UP000188637"/>
    </source>
</evidence>
<gene>
    <name evidence="1" type="ORF">AN640_04145</name>
</gene>
<accession>A0ACC8XIM5</accession>
<sequence length="270" mass="31653">MKKRELISFDYAMKHILREKENLDILEGFLNALLKEDVTIDEILKNKDNKENTIELLIKGGKTIVSIQHSKEEDYLGRMIWKTAKTILDRNKNHTSIEKIISVNILYFNSCIGKGYVYKGEISFKDWQSIQTSELIVARDIFPEYYLINVENFDNEAKNELDEWIYFFKHNEIREGAVSKILATTKERLSVTKMTEKERQEYEQYLNESKINVSVLQNIKQEGINQGVYQEKIEVAKKAIMKGLKIELIMEMTGLTFKEVEKLMSECKLT</sequence>
<proteinExistence type="predicted"/>
<evidence type="ECO:0000313" key="1">
    <source>
        <dbReference type="EMBL" id="ONI45792.1"/>
    </source>
</evidence>
<keyword evidence="2" id="KW-1185">Reference proteome</keyword>
<dbReference type="Proteomes" id="UP000188637">
    <property type="component" value="Unassembled WGS sequence"/>
</dbReference>
<comment type="caution">
    <text evidence="1">The sequence shown here is derived from an EMBL/GenBank/DDBJ whole genome shotgun (WGS) entry which is preliminary data.</text>
</comment>